<evidence type="ECO:0000256" key="13">
    <source>
        <dbReference type="RuleBase" id="RU004171"/>
    </source>
</evidence>
<dbReference type="InterPro" id="IPR019811">
    <property type="entry name" value="HDH_CS"/>
</dbReference>
<dbReference type="NCBIfam" id="NF004976">
    <property type="entry name" value="PRK06349.1"/>
    <property type="match status" value="1"/>
</dbReference>
<keyword evidence="6 12" id="KW-0028">Amino-acid biosynthesis</keyword>
<proteinExistence type="inferred from homology"/>
<dbReference type="PROSITE" id="PS01042">
    <property type="entry name" value="HOMOSER_DHGENASE"/>
    <property type="match status" value="1"/>
</dbReference>
<gene>
    <name evidence="16" type="ORF">DWX20_07430</name>
</gene>
<feature type="domain" description="Homoserine dehydrogenase catalytic" evidence="14">
    <location>
        <begin position="144"/>
        <end position="322"/>
    </location>
</feature>
<dbReference type="Proteomes" id="UP000284731">
    <property type="component" value="Unassembled WGS sequence"/>
</dbReference>
<evidence type="ECO:0000259" key="15">
    <source>
        <dbReference type="Pfam" id="PF03447"/>
    </source>
</evidence>
<evidence type="ECO:0000256" key="4">
    <source>
        <dbReference type="ARBA" id="ARBA00013213"/>
    </source>
</evidence>
<dbReference type="UniPathway" id="UPA00050">
    <property type="reaction ID" value="UER00063"/>
</dbReference>
<evidence type="ECO:0000256" key="11">
    <source>
        <dbReference type="ARBA" id="ARBA00048841"/>
    </source>
</evidence>
<dbReference type="UniPathway" id="UPA00051">
    <property type="reaction ID" value="UER00465"/>
</dbReference>
<evidence type="ECO:0000256" key="3">
    <source>
        <dbReference type="ARBA" id="ARBA00006753"/>
    </source>
</evidence>
<sequence>MIHCLCFKYKCIYFRNRGHMKIGLLGHGTVGSGVRKIIDEMNTKEISQLEISKILVRYEKDITDERMTVDIYDIVEDPDIDVVVECIGGDEPAFSYVKAALFNGKHVVTSNKKMLVNHLGELLETARTRGVRLKYEAACGGGIPWMSNLDRTKRIDDIESFRGIFNGTTNYILSKMSNEGSEFAVALKEAQDCGYAEFDPSDDIDGMDTAYKVILSSCKGFGVLVSMQDIDIYGIRYISARDIAYACTHDYVCKLIGTGVKSNDGISATVIPTFVPKQNLFATISANFNAIESASRTLGKMTYVGQGAGCYPTAHAVVQDLIDLMYKQDIEVTSGESTRIDNKSRVSSFYVRSINLDCIQDMIEERIDEDTCITKKMSFVKLTSMIKTLEDDAVFVAEVMHDCK</sequence>
<dbReference type="InterPro" id="IPR005106">
    <property type="entry name" value="Asp/hSer_DH_NAD-bd"/>
</dbReference>
<comment type="pathway">
    <text evidence="2 12">Amino-acid biosynthesis; L-methionine biosynthesis via de novo pathway; L-homoserine from L-aspartate: step 3/3.</text>
</comment>
<dbReference type="Gene3D" id="3.40.50.720">
    <property type="entry name" value="NAD(P)-binding Rossmann-like Domain"/>
    <property type="match status" value="1"/>
</dbReference>
<comment type="caution">
    <text evidence="16">The sequence shown here is derived from an EMBL/GenBank/DDBJ whole genome shotgun (WGS) entry which is preliminary data.</text>
</comment>
<evidence type="ECO:0000313" key="16">
    <source>
        <dbReference type="EMBL" id="RGT54992.1"/>
    </source>
</evidence>
<dbReference type="Pfam" id="PF00742">
    <property type="entry name" value="Homoserine_dh"/>
    <property type="match status" value="1"/>
</dbReference>
<keyword evidence="10 12" id="KW-0486">Methionine biosynthesis</keyword>
<comment type="catalytic activity">
    <reaction evidence="11">
        <text>L-homoserine + NADP(+) = L-aspartate 4-semialdehyde + NADPH + H(+)</text>
        <dbReference type="Rhea" id="RHEA:15761"/>
        <dbReference type="ChEBI" id="CHEBI:15378"/>
        <dbReference type="ChEBI" id="CHEBI:57476"/>
        <dbReference type="ChEBI" id="CHEBI:57783"/>
        <dbReference type="ChEBI" id="CHEBI:58349"/>
        <dbReference type="ChEBI" id="CHEBI:537519"/>
        <dbReference type="EC" id="1.1.1.3"/>
    </reaction>
    <physiologicalReaction direction="right-to-left" evidence="11">
        <dbReference type="Rhea" id="RHEA:15763"/>
    </physiologicalReaction>
</comment>
<evidence type="ECO:0000256" key="1">
    <source>
        <dbReference type="ARBA" id="ARBA00005056"/>
    </source>
</evidence>
<name>A0A412PCS7_9FIRM</name>
<dbReference type="GO" id="GO:0009088">
    <property type="term" value="P:threonine biosynthetic process"/>
    <property type="evidence" value="ECO:0007669"/>
    <property type="project" value="UniProtKB-UniPathway"/>
</dbReference>
<evidence type="ECO:0000256" key="8">
    <source>
        <dbReference type="ARBA" id="ARBA00023002"/>
    </source>
</evidence>
<evidence type="ECO:0000256" key="2">
    <source>
        <dbReference type="ARBA" id="ARBA00005062"/>
    </source>
</evidence>
<dbReference type="EMBL" id="QRWX01000003">
    <property type="protein sequence ID" value="RGT54992.1"/>
    <property type="molecule type" value="Genomic_DNA"/>
</dbReference>
<dbReference type="Pfam" id="PF03447">
    <property type="entry name" value="NAD_binding_3"/>
    <property type="match status" value="1"/>
</dbReference>
<dbReference type="FunFam" id="3.30.360.10:FF:000005">
    <property type="entry name" value="Homoserine dehydrogenase"/>
    <property type="match status" value="1"/>
</dbReference>
<keyword evidence="8 12" id="KW-0560">Oxidoreductase</keyword>
<dbReference type="PANTHER" id="PTHR43331:SF1">
    <property type="entry name" value="HOMOSERINE DEHYDROGENASE"/>
    <property type="match status" value="1"/>
</dbReference>
<dbReference type="SUPFAM" id="SSF55347">
    <property type="entry name" value="Glyceraldehyde-3-phosphate dehydrogenase-like, C-terminal domain"/>
    <property type="match status" value="1"/>
</dbReference>
<protein>
    <recommendedName>
        <fullName evidence="5 12">Homoserine dehydrogenase</fullName>
        <ecNumber evidence="4 12">1.1.1.3</ecNumber>
    </recommendedName>
</protein>
<dbReference type="EC" id="1.1.1.3" evidence="4 12"/>
<dbReference type="InterPro" id="IPR036291">
    <property type="entry name" value="NAD(P)-bd_dom_sf"/>
</dbReference>
<keyword evidence="7 12" id="KW-0791">Threonine biosynthesis</keyword>
<evidence type="ECO:0000256" key="12">
    <source>
        <dbReference type="RuleBase" id="RU000579"/>
    </source>
</evidence>
<dbReference type="InterPro" id="IPR001342">
    <property type="entry name" value="HDH_cat"/>
</dbReference>
<evidence type="ECO:0000256" key="10">
    <source>
        <dbReference type="ARBA" id="ARBA00023167"/>
    </source>
</evidence>
<evidence type="ECO:0000256" key="9">
    <source>
        <dbReference type="ARBA" id="ARBA00023053"/>
    </source>
</evidence>
<organism evidence="16 17">
    <name type="scientific">Solobacterium moorei</name>
    <dbReference type="NCBI Taxonomy" id="102148"/>
    <lineage>
        <taxon>Bacteria</taxon>
        <taxon>Bacillati</taxon>
        <taxon>Bacillota</taxon>
        <taxon>Erysipelotrichia</taxon>
        <taxon>Erysipelotrichales</taxon>
        <taxon>Erysipelotrichaceae</taxon>
        <taxon>Solobacterium</taxon>
    </lineage>
</organism>
<keyword evidence="9" id="KW-0915">Sodium</keyword>
<accession>A0A412PCS7</accession>
<comment type="similarity">
    <text evidence="3 13">Belongs to the homoserine dehydrogenase family.</text>
</comment>
<evidence type="ECO:0000259" key="14">
    <source>
        <dbReference type="Pfam" id="PF00742"/>
    </source>
</evidence>
<keyword evidence="12" id="KW-0521">NADP</keyword>
<feature type="domain" description="Aspartate/homoserine dehydrogenase NAD-binding" evidence="15">
    <location>
        <begin position="26"/>
        <end position="136"/>
    </location>
</feature>
<dbReference type="AlphaFoldDB" id="A0A412PCS7"/>
<dbReference type="GO" id="GO:0009086">
    <property type="term" value="P:methionine biosynthetic process"/>
    <property type="evidence" value="ECO:0007669"/>
    <property type="project" value="UniProtKB-KW"/>
</dbReference>
<dbReference type="GO" id="GO:0050661">
    <property type="term" value="F:NADP binding"/>
    <property type="evidence" value="ECO:0007669"/>
    <property type="project" value="InterPro"/>
</dbReference>
<evidence type="ECO:0000313" key="17">
    <source>
        <dbReference type="Proteomes" id="UP000284731"/>
    </source>
</evidence>
<evidence type="ECO:0000256" key="7">
    <source>
        <dbReference type="ARBA" id="ARBA00022697"/>
    </source>
</evidence>
<dbReference type="PANTHER" id="PTHR43331">
    <property type="entry name" value="HOMOSERINE DEHYDROGENASE"/>
    <property type="match status" value="1"/>
</dbReference>
<dbReference type="GO" id="GO:0004412">
    <property type="term" value="F:homoserine dehydrogenase activity"/>
    <property type="evidence" value="ECO:0007669"/>
    <property type="project" value="UniProtKB-EC"/>
</dbReference>
<dbReference type="SUPFAM" id="SSF51735">
    <property type="entry name" value="NAD(P)-binding Rossmann-fold domains"/>
    <property type="match status" value="1"/>
</dbReference>
<evidence type="ECO:0000256" key="5">
    <source>
        <dbReference type="ARBA" id="ARBA00013376"/>
    </source>
</evidence>
<reference evidence="16 17" key="1">
    <citation type="submission" date="2018-08" db="EMBL/GenBank/DDBJ databases">
        <title>A genome reference for cultivated species of the human gut microbiota.</title>
        <authorList>
            <person name="Zou Y."/>
            <person name="Xue W."/>
            <person name="Luo G."/>
        </authorList>
    </citation>
    <scope>NUCLEOTIDE SEQUENCE [LARGE SCALE GENOMIC DNA]</scope>
    <source>
        <strain evidence="16 17">AF18-46</strain>
    </source>
</reference>
<evidence type="ECO:0000256" key="6">
    <source>
        <dbReference type="ARBA" id="ARBA00022605"/>
    </source>
</evidence>
<dbReference type="Gene3D" id="3.30.360.10">
    <property type="entry name" value="Dihydrodipicolinate Reductase, domain 2"/>
    <property type="match status" value="1"/>
</dbReference>
<comment type="pathway">
    <text evidence="1 12">Amino-acid biosynthesis; L-threonine biosynthesis; L-threonine from L-aspartate: step 3/5.</text>
</comment>